<proteinExistence type="predicted"/>
<reference evidence="1 3" key="2">
    <citation type="journal article" date="2018" name="Plant J.">
        <title>The Physcomitrella patens chromosome-scale assembly reveals moss genome structure and evolution.</title>
        <authorList>
            <person name="Lang D."/>
            <person name="Ullrich K.K."/>
            <person name="Murat F."/>
            <person name="Fuchs J."/>
            <person name="Jenkins J."/>
            <person name="Haas F.B."/>
            <person name="Piednoel M."/>
            <person name="Gundlach H."/>
            <person name="Van Bel M."/>
            <person name="Meyberg R."/>
            <person name="Vives C."/>
            <person name="Morata J."/>
            <person name="Symeonidi A."/>
            <person name="Hiss M."/>
            <person name="Muchero W."/>
            <person name="Kamisugi Y."/>
            <person name="Saleh O."/>
            <person name="Blanc G."/>
            <person name="Decker E.L."/>
            <person name="van Gessel N."/>
            <person name="Grimwood J."/>
            <person name="Hayes R.D."/>
            <person name="Graham S.W."/>
            <person name="Gunter L.E."/>
            <person name="McDaniel S.F."/>
            <person name="Hoernstein S.N.W."/>
            <person name="Larsson A."/>
            <person name="Li F.W."/>
            <person name="Perroud P.F."/>
            <person name="Phillips J."/>
            <person name="Ranjan P."/>
            <person name="Rokshar D.S."/>
            <person name="Rothfels C.J."/>
            <person name="Schneider L."/>
            <person name="Shu S."/>
            <person name="Stevenson D.W."/>
            <person name="Thummler F."/>
            <person name="Tillich M."/>
            <person name="Villarreal Aguilar J.C."/>
            <person name="Widiez T."/>
            <person name="Wong G.K."/>
            <person name="Wymore A."/>
            <person name="Zhang Y."/>
            <person name="Zimmer A.D."/>
            <person name="Quatrano R.S."/>
            <person name="Mayer K.F.X."/>
            <person name="Goodstein D."/>
            <person name="Casacuberta J.M."/>
            <person name="Vandepoele K."/>
            <person name="Reski R."/>
            <person name="Cuming A.C."/>
            <person name="Tuskan G.A."/>
            <person name="Maumus F."/>
            <person name="Salse J."/>
            <person name="Schmutz J."/>
            <person name="Rensing S.A."/>
        </authorList>
    </citation>
    <scope>NUCLEOTIDE SEQUENCE [LARGE SCALE GENOMIC DNA]</scope>
    <source>
        <strain evidence="2 3">cv. Gransden 2004</strain>
    </source>
</reference>
<accession>A0A2K1IYN6</accession>
<evidence type="ECO:0000313" key="2">
    <source>
        <dbReference type="EnsemblPlants" id="Pp3c19_16380V3.1"/>
    </source>
</evidence>
<dbReference type="EMBL" id="ABEU02000019">
    <property type="protein sequence ID" value="PNR34389.1"/>
    <property type="molecule type" value="Genomic_DNA"/>
</dbReference>
<evidence type="ECO:0000313" key="1">
    <source>
        <dbReference type="EMBL" id="PNR34389.1"/>
    </source>
</evidence>
<evidence type="ECO:0000313" key="3">
    <source>
        <dbReference type="Proteomes" id="UP000006727"/>
    </source>
</evidence>
<sequence length="80" mass="9196">MSMILAGNKLWNKYTADSTSDSTFLLLPRFVQLVSQSPSYLRFDYSHVHCAIHTYAKEERLVNGYLNCMELSRELCATTD</sequence>
<reference evidence="1 3" key="1">
    <citation type="journal article" date="2008" name="Science">
        <title>The Physcomitrella genome reveals evolutionary insights into the conquest of land by plants.</title>
        <authorList>
            <person name="Rensing S."/>
            <person name="Lang D."/>
            <person name="Zimmer A."/>
            <person name="Terry A."/>
            <person name="Salamov A."/>
            <person name="Shapiro H."/>
            <person name="Nishiyama T."/>
            <person name="Perroud P.-F."/>
            <person name="Lindquist E."/>
            <person name="Kamisugi Y."/>
            <person name="Tanahashi T."/>
            <person name="Sakakibara K."/>
            <person name="Fujita T."/>
            <person name="Oishi K."/>
            <person name="Shin-I T."/>
            <person name="Kuroki Y."/>
            <person name="Toyoda A."/>
            <person name="Suzuki Y."/>
            <person name="Hashimoto A."/>
            <person name="Yamaguchi K."/>
            <person name="Sugano A."/>
            <person name="Kohara Y."/>
            <person name="Fujiyama A."/>
            <person name="Anterola A."/>
            <person name="Aoki S."/>
            <person name="Ashton N."/>
            <person name="Barbazuk W.B."/>
            <person name="Barker E."/>
            <person name="Bennetzen J."/>
            <person name="Bezanilla M."/>
            <person name="Blankenship R."/>
            <person name="Cho S.H."/>
            <person name="Dutcher S."/>
            <person name="Estelle M."/>
            <person name="Fawcett J.A."/>
            <person name="Gundlach H."/>
            <person name="Hanada K."/>
            <person name="Heyl A."/>
            <person name="Hicks K.A."/>
            <person name="Hugh J."/>
            <person name="Lohr M."/>
            <person name="Mayer K."/>
            <person name="Melkozernov A."/>
            <person name="Murata T."/>
            <person name="Nelson D."/>
            <person name="Pils B."/>
            <person name="Prigge M."/>
            <person name="Reiss B."/>
            <person name="Renner T."/>
            <person name="Rombauts S."/>
            <person name="Rushton P."/>
            <person name="Sanderfoot A."/>
            <person name="Schween G."/>
            <person name="Shiu S.-H."/>
            <person name="Stueber K."/>
            <person name="Theodoulou F.L."/>
            <person name="Tu H."/>
            <person name="Van de Peer Y."/>
            <person name="Verrier P.J."/>
            <person name="Waters E."/>
            <person name="Wood A."/>
            <person name="Yang L."/>
            <person name="Cove D."/>
            <person name="Cuming A."/>
            <person name="Hasebe M."/>
            <person name="Lucas S."/>
            <person name="Mishler D.B."/>
            <person name="Reski R."/>
            <person name="Grigoriev I."/>
            <person name="Quatrano R.S."/>
            <person name="Boore J.L."/>
        </authorList>
    </citation>
    <scope>NUCLEOTIDE SEQUENCE [LARGE SCALE GENOMIC DNA]</scope>
    <source>
        <strain evidence="2 3">cv. Gransden 2004</strain>
    </source>
</reference>
<dbReference type="AlphaFoldDB" id="A0A2K1IYN6"/>
<dbReference type="InParanoid" id="A0A2K1IYN6"/>
<dbReference type="EnsemblPlants" id="Pp3c19_16380V3.1">
    <property type="protein sequence ID" value="Pp3c19_16380V3.1"/>
    <property type="gene ID" value="Pp3c19_16380"/>
</dbReference>
<name>A0A2K1IYN6_PHYPA</name>
<protein>
    <submittedName>
        <fullName evidence="1 2">Uncharacterized protein</fullName>
    </submittedName>
</protein>
<organism evidence="1">
    <name type="scientific">Physcomitrium patens</name>
    <name type="common">Spreading-leaved earth moss</name>
    <name type="synonym">Physcomitrella patens</name>
    <dbReference type="NCBI Taxonomy" id="3218"/>
    <lineage>
        <taxon>Eukaryota</taxon>
        <taxon>Viridiplantae</taxon>
        <taxon>Streptophyta</taxon>
        <taxon>Embryophyta</taxon>
        <taxon>Bryophyta</taxon>
        <taxon>Bryophytina</taxon>
        <taxon>Bryopsida</taxon>
        <taxon>Funariidae</taxon>
        <taxon>Funariales</taxon>
        <taxon>Funariaceae</taxon>
        <taxon>Physcomitrium</taxon>
    </lineage>
</organism>
<dbReference type="PaxDb" id="3218-PP1S20_63V6.1"/>
<reference evidence="2" key="3">
    <citation type="submission" date="2020-12" db="UniProtKB">
        <authorList>
            <consortium name="EnsemblPlants"/>
        </authorList>
    </citation>
    <scope>IDENTIFICATION</scope>
</reference>
<keyword evidence="3" id="KW-1185">Reference proteome</keyword>
<dbReference type="Proteomes" id="UP000006727">
    <property type="component" value="Chromosome 19"/>
</dbReference>
<gene>
    <name evidence="1" type="ORF">PHYPA_024206</name>
</gene>
<dbReference type="Gramene" id="Pp3c19_16380V3.1">
    <property type="protein sequence ID" value="Pp3c19_16380V3.1"/>
    <property type="gene ID" value="Pp3c19_16380"/>
</dbReference>